<evidence type="ECO:0000256" key="1">
    <source>
        <dbReference type="PROSITE-ProRule" id="PRU00371"/>
    </source>
</evidence>
<name>T1HJD0_RHOPR</name>
<dbReference type="AlphaFoldDB" id="T1HJD0"/>
<accession>T1HJD0</accession>
<dbReference type="EMBL" id="ACPB03034469">
    <property type="status" value="NOT_ANNOTATED_CDS"/>
    <property type="molecule type" value="Genomic_DNA"/>
</dbReference>
<keyword evidence="1" id="KW-0539">Nucleus</keyword>
<dbReference type="InterPro" id="IPR004210">
    <property type="entry name" value="BESS_motif"/>
</dbReference>
<comment type="subcellular location">
    <subcellularLocation>
        <location evidence="1">Nucleus</location>
    </subcellularLocation>
</comment>
<dbReference type="EnsemblMetazoa" id="RPRC004153-RA">
    <property type="protein sequence ID" value="RPRC004153-PA"/>
    <property type="gene ID" value="RPRC004153"/>
</dbReference>
<dbReference type="GO" id="GO:0003677">
    <property type="term" value="F:DNA binding"/>
    <property type="evidence" value="ECO:0007669"/>
    <property type="project" value="InterPro"/>
</dbReference>
<dbReference type="InParanoid" id="T1HJD0"/>
<dbReference type="GO" id="GO:0005634">
    <property type="term" value="C:nucleus"/>
    <property type="evidence" value="ECO:0007669"/>
    <property type="project" value="UniProtKB-SubCell"/>
</dbReference>
<proteinExistence type="predicted"/>
<sequence length="63" mass="7413">MELLEKTQAPKDPEPINDDISFFNSLLPFVRSLLWPNKLLCRMQIQELVYSFVTNTRDQIFAP</sequence>
<evidence type="ECO:0000313" key="2">
    <source>
        <dbReference type="EnsemblMetazoa" id="RPRC004153-PA"/>
    </source>
</evidence>
<dbReference type="VEuPathDB" id="VectorBase:RPRC004153"/>
<dbReference type="Pfam" id="PF02944">
    <property type="entry name" value="BESS"/>
    <property type="match status" value="1"/>
</dbReference>
<keyword evidence="3" id="KW-1185">Reference proteome</keyword>
<protein>
    <submittedName>
        <fullName evidence="2">BESS domain-containing protein</fullName>
    </submittedName>
</protein>
<reference evidence="2" key="1">
    <citation type="submission" date="2015-05" db="UniProtKB">
        <authorList>
            <consortium name="EnsemblMetazoa"/>
        </authorList>
    </citation>
    <scope>IDENTIFICATION</scope>
</reference>
<evidence type="ECO:0000313" key="3">
    <source>
        <dbReference type="Proteomes" id="UP000015103"/>
    </source>
</evidence>
<dbReference type="HOGENOM" id="CLU_2888537_0_0_1"/>
<organism evidence="2 3">
    <name type="scientific">Rhodnius prolixus</name>
    <name type="common">Triatomid bug</name>
    <dbReference type="NCBI Taxonomy" id="13249"/>
    <lineage>
        <taxon>Eukaryota</taxon>
        <taxon>Metazoa</taxon>
        <taxon>Ecdysozoa</taxon>
        <taxon>Arthropoda</taxon>
        <taxon>Hexapoda</taxon>
        <taxon>Insecta</taxon>
        <taxon>Pterygota</taxon>
        <taxon>Neoptera</taxon>
        <taxon>Paraneoptera</taxon>
        <taxon>Hemiptera</taxon>
        <taxon>Heteroptera</taxon>
        <taxon>Panheteroptera</taxon>
        <taxon>Cimicomorpha</taxon>
        <taxon>Reduviidae</taxon>
        <taxon>Triatominae</taxon>
        <taxon>Rhodnius</taxon>
    </lineage>
</organism>
<dbReference type="Proteomes" id="UP000015103">
    <property type="component" value="Unassembled WGS sequence"/>
</dbReference>
<dbReference type="PROSITE" id="PS51031">
    <property type="entry name" value="BESS"/>
    <property type="match status" value="1"/>
</dbReference>